<accession>A0A8X6NXR5</accession>
<dbReference type="Proteomes" id="UP000887013">
    <property type="component" value="Unassembled WGS sequence"/>
</dbReference>
<proteinExistence type="predicted"/>
<evidence type="ECO:0000313" key="1">
    <source>
        <dbReference type="EMBL" id="GFT40816.1"/>
    </source>
</evidence>
<dbReference type="AlphaFoldDB" id="A0A8X6NXR5"/>
<keyword evidence="2" id="KW-1185">Reference proteome</keyword>
<comment type="caution">
    <text evidence="1">The sequence shown here is derived from an EMBL/GenBank/DDBJ whole genome shotgun (WGS) entry which is preliminary data.</text>
</comment>
<name>A0A8X6NXR5_NEPPI</name>
<evidence type="ECO:0000313" key="2">
    <source>
        <dbReference type="Proteomes" id="UP000887013"/>
    </source>
</evidence>
<gene>
    <name evidence="1" type="ORF">NPIL_344861</name>
</gene>
<protein>
    <submittedName>
        <fullName evidence="1">Uncharacterized protein</fullName>
    </submittedName>
</protein>
<feature type="non-terminal residue" evidence="1">
    <location>
        <position position="1"/>
    </location>
</feature>
<organism evidence="1 2">
    <name type="scientific">Nephila pilipes</name>
    <name type="common">Giant wood spider</name>
    <name type="synonym">Nephila maculata</name>
    <dbReference type="NCBI Taxonomy" id="299642"/>
    <lineage>
        <taxon>Eukaryota</taxon>
        <taxon>Metazoa</taxon>
        <taxon>Ecdysozoa</taxon>
        <taxon>Arthropoda</taxon>
        <taxon>Chelicerata</taxon>
        <taxon>Arachnida</taxon>
        <taxon>Araneae</taxon>
        <taxon>Araneomorphae</taxon>
        <taxon>Entelegynae</taxon>
        <taxon>Araneoidea</taxon>
        <taxon>Nephilidae</taxon>
        <taxon>Nephila</taxon>
    </lineage>
</organism>
<sequence length="75" mass="8623">KPSNDAEHPDYVPSIFDHDGKQNFLSSLNRYDRQLKRKTSSAPVTENEEIINEVQCINSLMLENKDIGKESLLNF</sequence>
<reference evidence="1" key="1">
    <citation type="submission" date="2020-08" db="EMBL/GenBank/DDBJ databases">
        <title>Multicomponent nature underlies the extraordinary mechanical properties of spider dragline silk.</title>
        <authorList>
            <person name="Kono N."/>
            <person name="Nakamura H."/>
            <person name="Mori M."/>
            <person name="Yoshida Y."/>
            <person name="Ohtoshi R."/>
            <person name="Malay A.D."/>
            <person name="Moran D.A.P."/>
            <person name="Tomita M."/>
            <person name="Numata K."/>
            <person name="Arakawa K."/>
        </authorList>
    </citation>
    <scope>NUCLEOTIDE SEQUENCE</scope>
</reference>
<dbReference type="EMBL" id="BMAW01014856">
    <property type="protein sequence ID" value="GFT40816.1"/>
    <property type="molecule type" value="Genomic_DNA"/>
</dbReference>